<keyword evidence="2" id="KW-1015">Disulfide bond</keyword>
<feature type="compositionally biased region" description="Basic and acidic residues" evidence="5">
    <location>
        <begin position="21"/>
        <end position="34"/>
    </location>
</feature>
<accession>A0A6P6N443</accession>
<evidence type="ECO:0000256" key="3">
    <source>
        <dbReference type="ARBA" id="ARBA00023180"/>
    </source>
</evidence>
<protein>
    <submittedName>
        <fullName evidence="9">CD209 antigen-like protein E isoform X1</fullName>
    </submittedName>
</protein>
<proteinExistence type="predicted"/>
<dbReference type="RefSeq" id="XP_026103830.1">
    <property type="nucleotide sequence ID" value="XM_026248045.1"/>
</dbReference>
<feature type="transmembrane region" description="Helical" evidence="6">
    <location>
        <begin position="53"/>
        <end position="76"/>
    </location>
</feature>
<dbReference type="OrthoDB" id="8950604at2759"/>
<dbReference type="InterPro" id="IPR001304">
    <property type="entry name" value="C-type_lectin-like"/>
</dbReference>
<dbReference type="GO" id="GO:0030246">
    <property type="term" value="F:carbohydrate binding"/>
    <property type="evidence" value="ECO:0007669"/>
    <property type="project" value="UniProtKB-KW"/>
</dbReference>
<keyword evidence="6" id="KW-0812">Transmembrane</keyword>
<dbReference type="InterPro" id="IPR052309">
    <property type="entry name" value="C-type_Lectin_Domain_Fam1"/>
</dbReference>
<feature type="region of interest" description="Disordered" evidence="5">
    <location>
        <begin position="21"/>
        <end position="41"/>
    </location>
</feature>
<evidence type="ECO:0000256" key="1">
    <source>
        <dbReference type="ARBA" id="ARBA00022734"/>
    </source>
</evidence>
<keyword evidence="6" id="KW-1133">Transmembrane helix</keyword>
<evidence type="ECO:0000313" key="8">
    <source>
        <dbReference type="Proteomes" id="UP000515129"/>
    </source>
</evidence>
<keyword evidence="3" id="KW-0325">Glycoprotein</keyword>
<dbReference type="SUPFAM" id="SSF56436">
    <property type="entry name" value="C-type lectin-like"/>
    <property type="match status" value="1"/>
</dbReference>
<evidence type="ECO:0000313" key="9">
    <source>
        <dbReference type="RefSeq" id="XP_026103830.1"/>
    </source>
</evidence>
<reference evidence="9" key="1">
    <citation type="submission" date="2025-08" db="UniProtKB">
        <authorList>
            <consortium name="RefSeq"/>
        </authorList>
    </citation>
    <scope>IDENTIFICATION</scope>
    <source>
        <strain evidence="9">Wakin</strain>
        <tissue evidence="9">Muscle</tissue>
    </source>
</reference>
<evidence type="ECO:0000256" key="5">
    <source>
        <dbReference type="SAM" id="MobiDB-lite"/>
    </source>
</evidence>
<dbReference type="InterPro" id="IPR016187">
    <property type="entry name" value="CTDL_fold"/>
</dbReference>
<evidence type="ECO:0000259" key="7">
    <source>
        <dbReference type="PROSITE" id="PS50041"/>
    </source>
</evidence>
<dbReference type="PANTHER" id="PTHR46490:SF6">
    <property type="entry name" value="ASIALOGLYCOPROTEIN RECEPTOR 1-LIKE-RELATED"/>
    <property type="match status" value="1"/>
</dbReference>
<feature type="coiled-coil region" evidence="4">
    <location>
        <begin position="80"/>
        <end position="114"/>
    </location>
</feature>
<evidence type="ECO:0000256" key="2">
    <source>
        <dbReference type="ARBA" id="ARBA00023157"/>
    </source>
</evidence>
<dbReference type="Pfam" id="PF00059">
    <property type="entry name" value="Lectin_C"/>
    <property type="match status" value="1"/>
</dbReference>
<dbReference type="GeneID" id="113075342"/>
<dbReference type="InterPro" id="IPR016186">
    <property type="entry name" value="C-type_lectin-like/link_sf"/>
</dbReference>
<evidence type="ECO:0000256" key="4">
    <source>
        <dbReference type="SAM" id="Coils"/>
    </source>
</evidence>
<dbReference type="PANTHER" id="PTHR46490">
    <property type="entry name" value="C-TYPE LECTIN DOMAIN FAMILY 12 MEMBER A-RELATED"/>
    <property type="match status" value="1"/>
</dbReference>
<keyword evidence="8" id="KW-1185">Reference proteome</keyword>
<dbReference type="SMART" id="SM00034">
    <property type="entry name" value="CLECT"/>
    <property type="match status" value="1"/>
</dbReference>
<organism evidence="8 9">
    <name type="scientific">Carassius auratus</name>
    <name type="common">Goldfish</name>
    <dbReference type="NCBI Taxonomy" id="7957"/>
    <lineage>
        <taxon>Eukaryota</taxon>
        <taxon>Metazoa</taxon>
        <taxon>Chordata</taxon>
        <taxon>Craniata</taxon>
        <taxon>Vertebrata</taxon>
        <taxon>Euteleostomi</taxon>
        <taxon>Actinopterygii</taxon>
        <taxon>Neopterygii</taxon>
        <taxon>Teleostei</taxon>
        <taxon>Ostariophysi</taxon>
        <taxon>Cypriniformes</taxon>
        <taxon>Cyprinidae</taxon>
        <taxon>Cyprininae</taxon>
        <taxon>Carassius</taxon>
    </lineage>
</organism>
<gene>
    <name evidence="9" type="primary">LOC113075342</name>
</gene>
<feature type="domain" description="C-type lectin" evidence="7">
    <location>
        <begin position="145"/>
        <end position="258"/>
    </location>
</feature>
<dbReference type="AlphaFoldDB" id="A0A6P6N443"/>
<dbReference type="KEGG" id="caua:113075342"/>
<keyword evidence="1" id="KW-0430">Lectin</keyword>
<name>A0A6P6N443_CARAU</name>
<dbReference type="Proteomes" id="UP000515129">
    <property type="component" value="Unplaced"/>
</dbReference>
<keyword evidence="4" id="KW-0175">Coiled coil</keyword>
<dbReference type="Gene3D" id="3.10.100.10">
    <property type="entry name" value="Mannose-Binding Protein A, subunit A"/>
    <property type="match status" value="1"/>
</dbReference>
<keyword evidence="6" id="KW-0472">Membrane</keyword>
<sequence>MERKGAVETITDVNRDARYRHNVRTESENTDTKRHQTPQHTGSGCVKVRSFRAAVVCLVLLCVLLLTAVIVLGVNLHDMIEEFYIKNKNITDVIDELEKRKSNLASDVTELSVKNTNLCKQNETLHKEMKELWLKISKMDGWKCYQSSLYYVSSDVSPVMKNWNESRRDCKERGSDLIIINNKEEQDFVKTISGGSEFWIGLIEVDSTWKWVDDSLPITELWASGKPSDSSGNKDCAVNLSSGFAEYSCDQKRKWICEKNI</sequence>
<evidence type="ECO:0000256" key="6">
    <source>
        <dbReference type="SAM" id="Phobius"/>
    </source>
</evidence>
<dbReference type="PROSITE" id="PS50041">
    <property type="entry name" value="C_TYPE_LECTIN_2"/>
    <property type="match status" value="1"/>
</dbReference>